<dbReference type="SUPFAM" id="SSF53098">
    <property type="entry name" value="Ribonuclease H-like"/>
    <property type="match status" value="1"/>
</dbReference>
<protein>
    <recommendedName>
        <fullName evidence="1">RNA-directed DNA polymerase</fullName>
        <ecNumber evidence="1">2.7.7.49</ecNumber>
    </recommendedName>
</protein>
<dbReference type="Proteomes" id="UP001172457">
    <property type="component" value="Chromosome 7"/>
</dbReference>
<dbReference type="InterPro" id="IPR036397">
    <property type="entry name" value="RNaseH_sf"/>
</dbReference>
<evidence type="ECO:0000256" key="1">
    <source>
        <dbReference type="ARBA" id="ARBA00012493"/>
    </source>
</evidence>
<keyword evidence="3" id="KW-0808">Transferase</keyword>
<dbReference type="GO" id="GO:0015074">
    <property type="term" value="P:DNA integration"/>
    <property type="evidence" value="ECO:0007669"/>
    <property type="project" value="InterPro"/>
</dbReference>
<keyword evidence="4" id="KW-0548">Nucleotidyltransferase</keyword>
<dbReference type="Gene3D" id="3.10.10.10">
    <property type="entry name" value="HIV Type 1 Reverse Transcriptase, subunit A, domain 1"/>
    <property type="match status" value="1"/>
</dbReference>
<keyword evidence="12" id="KW-1185">Reference proteome</keyword>
<keyword evidence="5" id="KW-0540">Nuclease</keyword>
<evidence type="ECO:0000256" key="4">
    <source>
        <dbReference type="ARBA" id="ARBA00022695"/>
    </source>
</evidence>
<dbReference type="CDD" id="cd01647">
    <property type="entry name" value="RT_LTR"/>
    <property type="match status" value="1"/>
</dbReference>
<dbReference type="GO" id="GO:0004519">
    <property type="term" value="F:endonuclease activity"/>
    <property type="evidence" value="ECO:0007669"/>
    <property type="project" value="UniProtKB-KW"/>
</dbReference>
<evidence type="ECO:0000256" key="7">
    <source>
        <dbReference type="ARBA" id="ARBA00022801"/>
    </source>
</evidence>
<dbReference type="CDD" id="cd00303">
    <property type="entry name" value="retropepsin_like"/>
    <property type="match status" value="1"/>
</dbReference>
<accession>A0AA38T031</accession>
<dbReference type="PANTHER" id="PTHR37984:SF5">
    <property type="entry name" value="PROTEIN NYNRIN-LIKE"/>
    <property type="match status" value="1"/>
</dbReference>
<evidence type="ECO:0000313" key="11">
    <source>
        <dbReference type="EMBL" id="KAJ9542322.1"/>
    </source>
</evidence>
<dbReference type="InterPro" id="IPR043128">
    <property type="entry name" value="Rev_trsase/Diguanyl_cyclase"/>
</dbReference>
<sequence length="1085" mass="125028">MDWMSNHRATICCAEKIVRLALPDGGVLEVHGEKPRRDIKIVSYMKMRSHLRKECVAFVAHVVDEKAKEKQIQDIPIAREFLEVYPEELPELPLHGQVEFHVDSVPGAGPIAKSPYRLAPSETQELSNQLQELLDKGFIRPSSSPWGAPVLFVKKKDGSFRMCIDYRELNKITIKNRYPLPRIDDLFDQLQGATYFSKIDLRSGYHQMRVREEDIAKTAFRTRYGHYEFLVMPFGLTNAPAVFMDLMNRVCRPYLDKFVIVFIDDILIYSQSKEDHAHHLRLILELLKAEKLYAKFSKCEFRIREVYFLGHVVNKEGIHVDPAKIAQPLTTLTQKDKKFVWGEKQEEAFQTLKQKLCNAPILALPEGTDNFVVYCDASHQGLGCVLMQNEKVIAYASRQLKVHKKSYITHDLELGAVVFALKIWRHYLYGTKCTIYTDHKSLQHIFDQKMLNTRQRRWVELLSDYDCEIKYHPGKANVVADVLSRKERVKPTRTRALGMVVQTSLKSQILEAQREALKTDNLKKETLHKLEKEFEEKSDGVRYFKDRIWVPKVEQLRKLIMDEAHQSRTRYTQAEHQKPSGLLQQPEIPEWKWERISMDFVTKLPKTKKGHDSIWVIVDQLTKSAHFLPIEESFSIDRLAQLYVDEIVMRHGVPISIISDRDSRFTSRFWQSLQATLGTSVDLSTAYHPQTDGSWDDHLPLVEFSYNNSYHASIQCAPYEALYGRKCRSPLNWLEVGESRLIRPDIVQETTDKIKMVQEKLKVARDRQKSYADNRRKPLEFQVGDKVLLKVSPWKGLIRFGKKGKLNPRFVGPFKVVERIRPVANRLDLPIELSSIHDTFHVSNLKKCLSEETVVLPLDEIQINGQLRASEEPIKILDREIKQLRRSRIPIVKEIRSGVLQEICGLTYSAAKRHARDGPDERPIPEEVISKIKKELDAMTITFDKDDTQGVHHKHHDALVIQLTIGNSSTKRILIDGGSSANVIFADTLKVMGIERSEIVRRSTTLIGFNGDSMNTLGEIILPVFAKGINKQTKFNVVDCQSAYNVILGRPWIHEMKAVPSTYHQKIKFPSPWGIQEIASENKVA</sequence>
<dbReference type="PROSITE" id="PS50994">
    <property type="entry name" value="INTEGRASE"/>
    <property type="match status" value="1"/>
</dbReference>
<evidence type="ECO:0000259" key="9">
    <source>
        <dbReference type="PROSITE" id="PS50878"/>
    </source>
</evidence>
<evidence type="ECO:0000256" key="5">
    <source>
        <dbReference type="ARBA" id="ARBA00022722"/>
    </source>
</evidence>
<dbReference type="AlphaFoldDB" id="A0AA38T031"/>
<dbReference type="InterPro" id="IPR056924">
    <property type="entry name" value="SH3_Tf2-1"/>
</dbReference>
<dbReference type="Pfam" id="PF17917">
    <property type="entry name" value="RT_RNaseH"/>
    <property type="match status" value="1"/>
</dbReference>
<dbReference type="InterPro" id="IPR041373">
    <property type="entry name" value="RT_RNaseH"/>
</dbReference>
<dbReference type="EMBL" id="JARYMX010000007">
    <property type="protein sequence ID" value="KAJ9542322.1"/>
    <property type="molecule type" value="Genomic_DNA"/>
</dbReference>
<feature type="domain" description="Reverse transcriptase" evidence="9">
    <location>
        <begin position="134"/>
        <end position="313"/>
    </location>
</feature>
<dbReference type="PROSITE" id="PS50878">
    <property type="entry name" value="RT_POL"/>
    <property type="match status" value="1"/>
</dbReference>
<dbReference type="SUPFAM" id="SSF50630">
    <property type="entry name" value="Acid proteases"/>
    <property type="match status" value="1"/>
</dbReference>
<evidence type="ECO:0000259" key="10">
    <source>
        <dbReference type="PROSITE" id="PS50994"/>
    </source>
</evidence>
<dbReference type="Gene3D" id="3.30.420.10">
    <property type="entry name" value="Ribonuclease H-like superfamily/Ribonuclease H"/>
    <property type="match status" value="1"/>
</dbReference>
<dbReference type="FunFam" id="3.10.10.10:FF:000007">
    <property type="entry name" value="Retrovirus-related Pol polyprotein from transposon 17.6-like Protein"/>
    <property type="match status" value="1"/>
</dbReference>
<keyword evidence="6" id="KW-0255">Endonuclease</keyword>
<comment type="caution">
    <text evidence="11">The sequence shown here is derived from an EMBL/GenBank/DDBJ whole genome shotgun (WGS) entry which is preliminary data.</text>
</comment>
<dbReference type="SUPFAM" id="SSF56672">
    <property type="entry name" value="DNA/RNA polymerases"/>
    <property type="match status" value="1"/>
</dbReference>
<gene>
    <name evidence="11" type="ORF">OSB04_028828</name>
</gene>
<dbReference type="Gene3D" id="3.30.70.270">
    <property type="match status" value="2"/>
</dbReference>
<dbReference type="InterPro" id="IPR000477">
    <property type="entry name" value="RT_dom"/>
</dbReference>
<keyword evidence="8" id="KW-0695">RNA-directed DNA polymerase</keyword>
<dbReference type="CDD" id="cd09274">
    <property type="entry name" value="RNase_HI_RT_Ty3"/>
    <property type="match status" value="1"/>
</dbReference>
<evidence type="ECO:0000256" key="8">
    <source>
        <dbReference type="ARBA" id="ARBA00022918"/>
    </source>
</evidence>
<dbReference type="GO" id="GO:0008233">
    <property type="term" value="F:peptidase activity"/>
    <property type="evidence" value="ECO:0007669"/>
    <property type="project" value="UniProtKB-KW"/>
</dbReference>
<dbReference type="GO" id="GO:0003964">
    <property type="term" value="F:RNA-directed DNA polymerase activity"/>
    <property type="evidence" value="ECO:0007669"/>
    <property type="project" value="UniProtKB-KW"/>
</dbReference>
<evidence type="ECO:0000313" key="12">
    <source>
        <dbReference type="Proteomes" id="UP001172457"/>
    </source>
</evidence>
<keyword evidence="2" id="KW-0645">Protease</keyword>
<proteinExistence type="predicted"/>
<dbReference type="InterPro" id="IPR050951">
    <property type="entry name" value="Retrovirus_Pol_polyprotein"/>
</dbReference>
<dbReference type="Pfam" id="PF00078">
    <property type="entry name" value="RVT_1"/>
    <property type="match status" value="1"/>
</dbReference>
<dbReference type="InterPro" id="IPR001584">
    <property type="entry name" value="Integrase_cat-core"/>
</dbReference>
<dbReference type="FunFam" id="3.10.20.370:FF:000001">
    <property type="entry name" value="Retrovirus-related Pol polyprotein from transposon 17.6-like protein"/>
    <property type="match status" value="1"/>
</dbReference>
<dbReference type="InterPro" id="IPR021109">
    <property type="entry name" value="Peptidase_aspartic_dom_sf"/>
</dbReference>
<keyword evidence="7" id="KW-0378">Hydrolase</keyword>
<evidence type="ECO:0000256" key="6">
    <source>
        <dbReference type="ARBA" id="ARBA00022759"/>
    </source>
</evidence>
<dbReference type="Pfam" id="PF24626">
    <property type="entry name" value="SH3_Tf2-1"/>
    <property type="match status" value="1"/>
</dbReference>
<dbReference type="GO" id="GO:0006508">
    <property type="term" value="P:proteolysis"/>
    <property type="evidence" value="ECO:0007669"/>
    <property type="project" value="UniProtKB-KW"/>
</dbReference>
<name>A0AA38T031_9ASTR</name>
<evidence type="ECO:0000256" key="2">
    <source>
        <dbReference type="ARBA" id="ARBA00022670"/>
    </source>
</evidence>
<reference evidence="11" key="1">
    <citation type="submission" date="2023-03" db="EMBL/GenBank/DDBJ databases">
        <title>Chromosome-scale reference genome and RAD-based genetic map of yellow starthistle (Centaurea solstitialis) reveal putative structural variation and QTLs associated with invader traits.</title>
        <authorList>
            <person name="Reatini B."/>
            <person name="Cang F.A."/>
            <person name="Jiang Q."/>
            <person name="Mckibben M.T.W."/>
            <person name="Barker M.S."/>
            <person name="Rieseberg L.H."/>
            <person name="Dlugosch K.M."/>
        </authorList>
    </citation>
    <scope>NUCLEOTIDE SEQUENCE</scope>
    <source>
        <strain evidence="11">CAN-66</strain>
        <tissue evidence="11">Leaf</tissue>
    </source>
</reference>
<dbReference type="InterPro" id="IPR012337">
    <property type="entry name" value="RNaseH-like_sf"/>
</dbReference>
<feature type="domain" description="Integrase catalytic" evidence="10">
    <location>
        <begin position="585"/>
        <end position="786"/>
    </location>
</feature>
<dbReference type="InterPro" id="IPR043502">
    <property type="entry name" value="DNA/RNA_pol_sf"/>
</dbReference>
<organism evidence="11 12">
    <name type="scientific">Centaurea solstitialis</name>
    <name type="common">yellow star-thistle</name>
    <dbReference type="NCBI Taxonomy" id="347529"/>
    <lineage>
        <taxon>Eukaryota</taxon>
        <taxon>Viridiplantae</taxon>
        <taxon>Streptophyta</taxon>
        <taxon>Embryophyta</taxon>
        <taxon>Tracheophyta</taxon>
        <taxon>Spermatophyta</taxon>
        <taxon>Magnoliopsida</taxon>
        <taxon>eudicotyledons</taxon>
        <taxon>Gunneridae</taxon>
        <taxon>Pentapetalae</taxon>
        <taxon>asterids</taxon>
        <taxon>campanulids</taxon>
        <taxon>Asterales</taxon>
        <taxon>Asteraceae</taxon>
        <taxon>Carduoideae</taxon>
        <taxon>Cardueae</taxon>
        <taxon>Centaureinae</taxon>
        <taxon>Centaurea</taxon>
    </lineage>
</organism>
<dbReference type="GO" id="GO:0003676">
    <property type="term" value="F:nucleic acid binding"/>
    <property type="evidence" value="ECO:0007669"/>
    <property type="project" value="InterPro"/>
</dbReference>
<dbReference type="PANTHER" id="PTHR37984">
    <property type="entry name" value="PROTEIN CBG26694"/>
    <property type="match status" value="1"/>
</dbReference>
<dbReference type="Gene3D" id="2.40.70.10">
    <property type="entry name" value="Acid Proteases"/>
    <property type="match status" value="1"/>
</dbReference>
<dbReference type="EC" id="2.7.7.49" evidence="1"/>
<evidence type="ECO:0000256" key="3">
    <source>
        <dbReference type="ARBA" id="ARBA00022679"/>
    </source>
</evidence>